<dbReference type="EC" id="2.7.7.7" evidence="7"/>
<evidence type="ECO:0000256" key="2">
    <source>
        <dbReference type="ARBA" id="ARBA00022695"/>
    </source>
</evidence>
<keyword evidence="1 7" id="KW-0808">Transferase</keyword>
<dbReference type="AlphaFoldDB" id="A0A931E4U3"/>
<keyword evidence="3" id="KW-0235">DNA replication</keyword>
<evidence type="ECO:0000313" key="7">
    <source>
        <dbReference type="EMBL" id="MBG9375531.1"/>
    </source>
</evidence>
<dbReference type="Gene3D" id="1.10.8.60">
    <property type="match status" value="1"/>
</dbReference>
<dbReference type="Gene3D" id="1.20.272.10">
    <property type="match status" value="1"/>
</dbReference>
<dbReference type="SUPFAM" id="SSF52540">
    <property type="entry name" value="P-loop containing nucleoside triphosphate hydrolases"/>
    <property type="match status" value="1"/>
</dbReference>
<dbReference type="GO" id="GO:0003887">
    <property type="term" value="F:DNA-directed DNA polymerase activity"/>
    <property type="evidence" value="ECO:0007669"/>
    <property type="project" value="UniProtKB-KW"/>
</dbReference>
<dbReference type="CDD" id="cd18138">
    <property type="entry name" value="HLD_clamp_pol_III_delta"/>
    <property type="match status" value="1"/>
</dbReference>
<reference evidence="7" key="1">
    <citation type="submission" date="2020-11" db="EMBL/GenBank/DDBJ databases">
        <title>Bacterial whole genome sequence for Panacibacter sp. DH6.</title>
        <authorList>
            <person name="Le V."/>
            <person name="Ko S."/>
            <person name="Ahn C.-Y."/>
            <person name="Oh H.-M."/>
        </authorList>
    </citation>
    <scope>NUCLEOTIDE SEQUENCE</scope>
    <source>
        <strain evidence="7">DH6</strain>
    </source>
</reference>
<dbReference type="InterPro" id="IPR027417">
    <property type="entry name" value="P-loop_NTPase"/>
</dbReference>
<dbReference type="GO" id="GO:0009360">
    <property type="term" value="C:DNA polymerase III complex"/>
    <property type="evidence" value="ECO:0007669"/>
    <property type="project" value="InterPro"/>
</dbReference>
<evidence type="ECO:0000256" key="1">
    <source>
        <dbReference type="ARBA" id="ARBA00022679"/>
    </source>
</evidence>
<dbReference type="Gene3D" id="3.40.50.300">
    <property type="entry name" value="P-loop containing nucleotide triphosphate hydrolases"/>
    <property type="match status" value="1"/>
</dbReference>
<gene>
    <name evidence="7" type="primary">holA</name>
    <name evidence="7" type="ORF">I5907_04755</name>
</gene>
<dbReference type="EMBL" id="JADWYR010000001">
    <property type="protein sequence ID" value="MBG9375531.1"/>
    <property type="molecule type" value="Genomic_DNA"/>
</dbReference>
<dbReference type="InterPro" id="IPR010372">
    <property type="entry name" value="DNA_pol3_delta_N"/>
</dbReference>
<sequence length="331" mass="37961">MSAEKIIGDWKKKNFKPVYWLEGDEPYYIDMVVNFAEHHILTESEAGFNLTIFYGRDADWPSVVNACMRYPMFAEKQVVLLKEAQHMKDIDKLEGYVSKPLSSTIFVIAYKDKKLDGRTKFNKVIKEKGELFTTKKLYDNQLPEWTSQMISSHGLTISAKALTLLVDHIGNDLNRLQNEVEKLSVNLATRKNITEEDIETYIGISKEFNVFELQDAIAQKNLAKAIRIIQYFAANPKAGPIQLLLPTLYSYFSKIYTIYGMDNKSEQSLFSLFRNNFAVKAAQLAMSNYGYEGVERIILLLHQYNLRSIGINDGGTDDADLMKEMVVKMMH</sequence>
<accession>A0A931E4U3</accession>
<dbReference type="RefSeq" id="WP_196989578.1">
    <property type="nucleotide sequence ID" value="NZ_JADWYR010000001.1"/>
</dbReference>
<keyword evidence="2 7" id="KW-0548">Nucleotidyltransferase</keyword>
<evidence type="ECO:0000313" key="8">
    <source>
        <dbReference type="Proteomes" id="UP000628448"/>
    </source>
</evidence>
<protein>
    <submittedName>
        <fullName evidence="7">DNA polymerase III subunit delta</fullName>
        <ecNumber evidence="7">2.7.7.7</ecNumber>
    </submittedName>
</protein>
<evidence type="ECO:0000259" key="6">
    <source>
        <dbReference type="Pfam" id="PF06144"/>
    </source>
</evidence>
<dbReference type="Pfam" id="PF06144">
    <property type="entry name" value="DNA_pol3_delta"/>
    <property type="match status" value="1"/>
</dbReference>
<dbReference type="NCBIfam" id="TIGR01128">
    <property type="entry name" value="holA"/>
    <property type="match status" value="1"/>
</dbReference>
<comment type="caution">
    <text evidence="7">The sequence shown here is derived from an EMBL/GenBank/DDBJ whole genome shotgun (WGS) entry which is preliminary data.</text>
</comment>
<dbReference type="InterPro" id="IPR005790">
    <property type="entry name" value="DNA_polIII_delta"/>
</dbReference>
<dbReference type="PANTHER" id="PTHR34388">
    <property type="entry name" value="DNA POLYMERASE III SUBUNIT DELTA"/>
    <property type="match status" value="1"/>
</dbReference>
<evidence type="ECO:0000256" key="5">
    <source>
        <dbReference type="SAM" id="Coils"/>
    </source>
</evidence>
<keyword evidence="5" id="KW-0175">Coiled coil</keyword>
<evidence type="ECO:0000256" key="4">
    <source>
        <dbReference type="ARBA" id="ARBA00022932"/>
    </source>
</evidence>
<evidence type="ECO:0000256" key="3">
    <source>
        <dbReference type="ARBA" id="ARBA00022705"/>
    </source>
</evidence>
<dbReference type="Proteomes" id="UP000628448">
    <property type="component" value="Unassembled WGS sequence"/>
</dbReference>
<proteinExistence type="predicted"/>
<keyword evidence="8" id="KW-1185">Reference proteome</keyword>
<name>A0A931E4U3_9BACT</name>
<dbReference type="GO" id="GO:0003677">
    <property type="term" value="F:DNA binding"/>
    <property type="evidence" value="ECO:0007669"/>
    <property type="project" value="InterPro"/>
</dbReference>
<dbReference type="PANTHER" id="PTHR34388:SF1">
    <property type="entry name" value="DNA POLYMERASE III SUBUNIT DELTA"/>
    <property type="match status" value="1"/>
</dbReference>
<feature type="coiled-coil region" evidence="5">
    <location>
        <begin position="166"/>
        <end position="193"/>
    </location>
</feature>
<feature type="domain" description="DNA polymerase III delta N-terminal" evidence="6">
    <location>
        <begin position="19"/>
        <end position="132"/>
    </location>
</feature>
<organism evidence="7 8">
    <name type="scientific">Panacibacter microcysteis</name>
    <dbReference type="NCBI Taxonomy" id="2793269"/>
    <lineage>
        <taxon>Bacteria</taxon>
        <taxon>Pseudomonadati</taxon>
        <taxon>Bacteroidota</taxon>
        <taxon>Chitinophagia</taxon>
        <taxon>Chitinophagales</taxon>
        <taxon>Chitinophagaceae</taxon>
        <taxon>Panacibacter</taxon>
    </lineage>
</organism>
<keyword evidence="4" id="KW-0239">DNA-directed DNA polymerase</keyword>
<dbReference type="GO" id="GO:0006261">
    <property type="term" value="P:DNA-templated DNA replication"/>
    <property type="evidence" value="ECO:0007669"/>
    <property type="project" value="TreeGrafter"/>
</dbReference>